<accession>A0A8H4RGL8</accession>
<sequence length="236" mass="27448">MSWESRRVTTRIEDQTYFLLGLFGVHMPPLYGEGENAFMRLQLEIINKTDDDSILAWDGDGHHGLLTPSPFAFFWSSSVVRDVWDPRRPPHSISSKGLCVHFLLIPNDGSYIFNKFSVNKNSEFVAPLNCRFNHPYDEINHKKVIALPMYQRISTEGTLEWDWNENLQQFDINSMGLKALEEVNRNMLYVPQTPWVFSEDSIEEKTNFTQIQVKIDSLRVIGFTVEQYLVRELNAI</sequence>
<proteinExistence type="predicted"/>
<dbReference type="Proteomes" id="UP000566819">
    <property type="component" value="Unassembled WGS sequence"/>
</dbReference>
<name>A0A8H4RGL8_9HELO</name>
<protein>
    <submittedName>
        <fullName evidence="1">Uncharacterized protein</fullName>
    </submittedName>
</protein>
<reference evidence="1 2" key="1">
    <citation type="submission" date="2020-03" db="EMBL/GenBank/DDBJ databases">
        <title>Draft Genome Sequence of Cudoniella acicularis.</title>
        <authorList>
            <person name="Buettner E."/>
            <person name="Kellner H."/>
        </authorList>
    </citation>
    <scope>NUCLEOTIDE SEQUENCE [LARGE SCALE GENOMIC DNA]</scope>
    <source>
        <strain evidence="1 2">DSM 108380</strain>
    </source>
</reference>
<dbReference type="PANTHER" id="PTHR10622:SF10">
    <property type="entry name" value="HET DOMAIN-CONTAINING PROTEIN"/>
    <property type="match status" value="1"/>
</dbReference>
<dbReference type="EMBL" id="JAAMPI010000704">
    <property type="protein sequence ID" value="KAF4629228.1"/>
    <property type="molecule type" value="Genomic_DNA"/>
</dbReference>
<evidence type="ECO:0000313" key="2">
    <source>
        <dbReference type="Proteomes" id="UP000566819"/>
    </source>
</evidence>
<dbReference type="AlphaFoldDB" id="A0A8H4RGL8"/>
<evidence type="ECO:0000313" key="1">
    <source>
        <dbReference type="EMBL" id="KAF4629228.1"/>
    </source>
</evidence>
<dbReference type="OrthoDB" id="3562304at2759"/>
<organism evidence="1 2">
    <name type="scientific">Cudoniella acicularis</name>
    <dbReference type="NCBI Taxonomy" id="354080"/>
    <lineage>
        <taxon>Eukaryota</taxon>
        <taxon>Fungi</taxon>
        <taxon>Dikarya</taxon>
        <taxon>Ascomycota</taxon>
        <taxon>Pezizomycotina</taxon>
        <taxon>Leotiomycetes</taxon>
        <taxon>Helotiales</taxon>
        <taxon>Tricladiaceae</taxon>
        <taxon>Cudoniella</taxon>
    </lineage>
</organism>
<keyword evidence="2" id="KW-1185">Reference proteome</keyword>
<dbReference type="PANTHER" id="PTHR10622">
    <property type="entry name" value="HET DOMAIN-CONTAINING PROTEIN"/>
    <property type="match status" value="1"/>
</dbReference>
<gene>
    <name evidence="1" type="ORF">G7Y89_g8916</name>
</gene>
<comment type="caution">
    <text evidence="1">The sequence shown here is derived from an EMBL/GenBank/DDBJ whole genome shotgun (WGS) entry which is preliminary data.</text>
</comment>